<proteinExistence type="predicted"/>
<gene>
    <name evidence="1" type="ORF">S01H1_24639</name>
</gene>
<protein>
    <submittedName>
        <fullName evidence="1">Uncharacterized protein</fullName>
    </submittedName>
</protein>
<reference evidence="1" key="1">
    <citation type="journal article" date="2014" name="Front. Microbiol.">
        <title>High frequency of phylogenetically diverse reductive dehalogenase-homologous genes in deep subseafloor sedimentary metagenomes.</title>
        <authorList>
            <person name="Kawai M."/>
            <person name="Futagami T."/>
            <person name="Toyoda A."/>
            <person name="Takaki Y."/>
            <person name="Nishi S."/>
            <person name="Hori S."/>
            <person name="Arai W."/>
            <person name="Tsubouchi T."/>
            <person name="Morono Y."/>
            <person name="Uchiyama I."/>
            <person name="Ito T."/>
            <person name="Fujiyama A."/>
            <person name="Inagaki F."/>
            <person name="Takami H."/>
        </authorList>
    </citation>
    <scope>NUCLEOTIDE SEQUENCE</scope>
    <source>
        <strain evidence="1">Expedition CK06-06</strain>
    </source>
</reference>
<feature type="non-terminal residue" evidence="1">
    <location>
        <position position="87"/>
    </location>
</feature>
<sequence length="87" mass="9420">MPNPVKGVFRKLSKAVVKAAGSGGPEKLHVTGDKMEGDSALDNLPLEHVKVTVEELRQYYWDDPVVSSSVTIRLLGTLPGSQIKGEF</sequence>
<comment type="caution">
    <text evidence="1">The sequence shown here is derived from an EMBL/GenBank/DDBJ whole genome shotgun (WGS) entry which is preliminary data.</text>
</comment>
<name>X0V978_9ZZZZ</name>
<accession>X0V978</accession>
<evidence type="ECO:0000313" key="1">
    <source>
        <dbReference type="EMBL" id="GAF97190.1"/>
    </source>
</evidence>
<organism evidence="1">
    <name type="scientific">marine sediment metagenome</name>
    <dbReference type="NCBI Taxonomy" id="412755"/>
    <lineage>
        <taxon>unclassified sequences</taxon>
        <taxon>metagenomes</taxon>
        <taxon>ecological metagenomes</taxon>
    </lineage>
</organism>
<dbReference type="EMBL" id="BARS01014823">
    <property type="protein sequence ID" value="GAF97190.1"/>
    <property type="molecule type" value="Genomic_DNA"/>
</dbReference>
<dbReference type="AlphaFoldDB" id="X0V978"/>